<dbReference type="PROSITE" id="PS50043">
    <property type="entry name" value="HTH_LUXR_2"/>
    <property type="match status" value="1"/>
</dbReference>
<dbReference type="SUPFAM" id="SSF46894">
    <property type="entry name" value="C-terminal effector domain of the bipartite response regulators"/>
    <property type="match status" value="1"/>
</dbReference>
<comment type="caution">
    <text evidence="6">The sequence shown here is derived from an EMBL/GenBank/DDBJ whole genome shotgun (WGS) entry which is preliminary data.</text>
</comment>
<dbReference type="PROSITE" id="PS00622">
    <property type="entry name" value="HTH_LUXR_1"/>
    <property type="match status" value="1"/>
</dbReference>
<evidence type="ECO:0000259" key="4">
    <source>
        <dbReference type="PROSITE" id="PS50043"/>
    </source>
</evidence>
<accession>A0ABS1WWV8</accession>
<dbReference type="Gene3D" id="3.40.50.2300">
    <property type="match status" value="1"/>
</dbReference>
<feature type="domain" description="HTH luxR-type" evidence="4">
    <location>
        <begin position="144"/>
        <end position="209"/>
    </location>
</feature>
<dbReference type="CDD" id="cd06170">
    <property type="entry name" value="LuxR_C_like"/>
    <property type="match status" value="1"/>
</dbReference>
<dbReference type="Proteomes" id="UP000661077">
    <property type="component" value="Unassembled WGS sequence"/>
</dbReference>
<sequence>MSARVTVLLVDDHAVVREGYRRLLEVSGGITVVGEACSAAEAYQMFCILTPDVAVMDISLPGVSGIEALRRILTHQPKARVLMFSMYEDAIFVRRALDAGAAGYLTKAAAPRVMVEAVATVASGRRFLSPDVAQALALRPVGAERATPDVLSAREFEVLKLLAEGCSVNQIAQQLGVNPKTVSNHQSSIRQKLGAETATQLLRAALRLGLIPPL</sequence>
<gene>
    <name evidence="6" type="ORF">JM946_11845</name>
</gene>
<reference evidence="6 7" key="1">
    <citation type="journal article" date="2021" name="Int. J. Syst. Evol. Microbiol.">
        <title>Steroidobacter gossypii sp. nov., isolated from soil of cotton cropping field.</title>
        <authorList>
            <person name="Huang R."/>
            <person name="Yang S."/>
            <person name="Zhen C."/>
            <person name="Liu W."/>
        </authorList>
    </citation>
    <scope>NUCLEOTIDE SEQUENCE [LARGE SCALE GENOMIC DNA]</scope>
    <source>
        <strain evidence="6 7">S1-65</strain>
    </source>
</reference>
<dbReference type="InterPro" id="IPR016032">
    <property type="entry name" value="Sig_transdc_resp-reg_C-effctor"/>
</dbReference>
<organism evidence="6 7">
    <name type="scientific">Steroidobacter gossypii</name>
    <dbReference type="NCBI Taxonomy" id="2805490"/>
    <lineage>
        <taxon>Bacteria</taxon>
        <taxon>Pseudomonadati</taxon>
        <taxon>Pseudomonadota</taxon>
        <taxon>Gammaproteobacteria</taxon>
        <taxon>Steroidobacterales</taxon>
        <taxon>Steroidobacteraceae</taxon>
        <taxon>Steroidobacter</taxon>
    </lineage>
</organism>
<evidence type="ECO:0000256" key="3">
    <source>
        <dbReference type="PROSITE-ProRule" id="PRU00169"/>
    </source>
</evidence>
<dbReference type="InterPro" id="IPR011006">
    <property type="entry name" value="CheY-like_superfamily"/>
</dbReference>
<dbReference type="InterPro" id="IPR001789">
    <property type="entry name" value="Sig_transdc_resp-reg_receiver"/>
</dbReference>
<dbReference type="CDD" id="cd17535">
    <property type="entry name" value="REC_NarL-like"/>
    <property type="match status" value="1"/>
</dbReference>
<dbReference type="InterPro" id="IPR039420">
    <property type="entry name" value="WalR-like"/>
</dbReference>
<dbReference type="PROSITE" id="PS50110">
    <property type="entry name" value="RESPONSE_REGULATORY"/>
    <property type="match status" value="1"/>
</dbReference>
<dbReference type="EMBL" id="JAEVLS010000002">
    <property type="protein sequence ID" value="MBM0105447.1"/>
    <property type="molecule type" value="Genomic_DNA"/>
</dbReference>
<evidence type="ECO:0000313" key="6">
    <source>
        <dbReference type="EMBL" id="MBM0105447.1"/>
    </source>
</evidence>
<dbReference type="SMART" id="SM00421">
    <property type="entry name" value="HTH_LUXR"/>
    <property type="match status" value="1"/>
</dbReference>
<keyword evidence="1 3" id="KW-0597">Phosphoprotein</keyword>
<dbReference type="PANTHER" id="PTHR43214:SF43">
    <property type="entry name" value="TWO-COMPONENT RESPONSE REGULATOR"/>
    <property type="match status" value="1"/>
</dbReference>
<evidence type="ECO:0000256" key="2">
    <source>
        <dbReference type="ARBA" id="ARBA00023125"/>
    </source>
</evidence>
<dbReference type="PRINTS" id="PR00038">
    <property type="entry name" value="HTHLUXR"/>
</dbReference>
<protein>
    <submittedName>
        <fullName evidence="6">Response regulator transcription factor</fullName>
    </submittedName>
</protein>
<dbReference type="InterPro" id="IPR000792">
    <property type="entry name" value="Tscrpt_reg_LuxR_C"/>
</dbReference>
<dbReference type="Pfam" id="PF00072">
    <property type="entry name" value="Response_reg"/>
    <property type="match status" value="1"/>
</dbReference>
<dbReference type="Pfam" id="PF00196">
    <property type="entry name" value="GerE"/>
    <property type="match status" value="1"/>
</dbReference>
<feature type="modified residue" description="4-aspartylphosphate" evidence="3">
    <location>
        <position position="57"/>
    </location>
</feature>
<proteinExistence type="predicted"/>
<evidence type="ECO:0000256" key="1">
    <source>
        <dbReference type="ARBA" id="ARBA00022553"/>
    </source>
</evidence>
<evidence type="ECO:0000313" key="7">
    <source>
        <dbReference type="Proteomes" id="UP000661077"/>
    </source>
</evidence>
<dbReference type="InterPro" id="IPR058245">
    <property type="entry name" value="NreC/VraR/RcsB-like_REC"/>
</dbReference>
<dbReference type="SUPFAM" id="SSF52172">
    <property type="entry name" value="CheY-like"/>
    <property type="match status" value="1"/>
</dbReference>
<dbReference type="RefSeq" id="WP_203167487.1">
    <property type="nucleotide sequence ID" value="NZ_JAEVLS010000002.1"/>
</dbReference>
<dbReference type="PANTHER" id="PTHR43214">
    <property type="entry name" value="TWO-COMPONENT RESPONSE REGULATOR"/>
    <property type="match status" value="1"/>
</dbReference>
<name>A0ABS1WWV8_9GAMM</name>
<evidence type="ECO:0000259" key="5">
    <source>
        <dbReference type="PROSITE" id="PS50110"/>
    </source>
</evidence>
<feature type="domain" description="Response regulatory" evidence="5">
    <location>
        <begin position="6"/>
        <end position="122"/>
    </location>
</feature>
<keyword evidence="2" id="KW-0238">DNA-binding</keyword>
<keyword evidence="7" id="KW-1185">Reference proteome</keyword>
<dbReference type="SMART" id="SM00448">
    <property type="entry name" value="REC"/>
    <property type="match status" value="1"/>
</dbReference>